<keyword evidence="1" id="KW-0808">Transferase</keyword>
<keyword evidence="2" id="KW-1185">Reference proteome</keyword>
<dbReference type="Pfam" id="PF02348">
    <property type="entry name" value="CTP_transf_3"/>
    <property type="match status" value="1"/>
</dbReference>
<dbReference type="CDD" id="cd02518">
    <property type="entry name" value="GT2_SpsF"/>
    <property type="match status" value="1"/>
</dbReference>
<gene>
    <name evidence="1" type="ORF">GCM10010468_56110</name>
</gene>
<organism evidence="1 2">
    <name type="scientific">Actinocorallia longicatena</name>
    <dbReference type="NCBI Taxonomy" id="111803"/>
    <lineage>
        <taxon>Bacteria</taxon>
        <taxon>Bacillati</taxon>
        <taxon>Actinomycetota</taxon>
        <taxon>Actinomycetes</taxon>
        <taxon>Streptosporangiales</taxon>
        <taxon>Thermomonosporaceae</taxon>
        <taxon>Actinocorallia</taxon>
    </lineage>
</organism>
<dbReference type="PANTHER" id="PTHR42866">
    <property type="entry name" value="3-DEOXY-MANNO-OCTULOSONATE CYTIDYLYLTRANSFERASE"/>
    <property type="match status" value="1"/>
</dbReference>
<dbReference type="GO" id="GO:0016740">
    <property type="term" value="F:transferase activity"/>
    <property type="evidence" value="ECO:0007669"/>
    <property type="project" value="UniProtKB-KW"/>
</dbReference>
<evidence type="ECO:0000313" key="1">
    <source>
        <dbReference type="EMBL" id="GAA3227355.1"/>
    </source>
</evidence>
<evidence type="ECO:0000313" key="2">
    <source>
        <dbReference type="Proteomes" id="UP001501237"/>
    </source>
</evidence>
<dbReference type="EMBL" id="BAAAUV010000017">
    <property type="protein sequence ID" value="GAA3227355.1"/>
    <property type="molecule type" value="Genomic_DNA"/>
</dbReference>
<accession>A0ABP6QFT8</accession>
<proteinExistence type="predicted"/>
<dbReference type="RefSeq" id="WP_344834078.1">
    <property type="nucleotide sequence ID" value="NZ_BAAAUV010000017.1"/>
</dbReference>
<name>A0ABP6QFT8_9ACTN</name>
<reference evidence="2" key="1">
    <citation type="journal article" date="2019" name="Int. J. Syst. Evol. Microbiol.">
        <title>The Global Catalogue of Microorganisms (GCM) 10K type strain sequencing project: providing services to taxonomists for standard genome sequencing and annotation.</title>
        <authorList>
            <consortium name="The Broad Institute Genomics Platform"/>
            <consortium name="The Broad Institute Genome Sequencing Center for Infectious Disease"/>
            <person name="Wu L."/>
            <person name="Ma J."/>
        </authorList>
    </citation>
    <scope>NUCLEOTIDE SEQUENCE [LARGE SCALE GENOMIC DNA]</scope>
    <source>
        <strain evidence="2">JCM 9377</strain>
    </source>
</reference>
<sequence length="244" mass="26552">MTLSMVGIVQARMGSSRLPGKVLRRLDGRSVLGWVVRAAADSRALDDLVVATTEEAVDDAVVEECERLGVAWHRGPVDDVLTRYLDALDRHPAESVMRFTADCPLLDPALIRTAATVFRSLPDLDYLSTSLGGTLPRGLDVEVIRSTALRRVGGLAADHHRVHVTSYAYTHPGAFSLMGLAFPPAAPRFRVTLDTAEDLQVIESIVAKFGDTPVPHRTLVEWLELNPEVVALNAGTRQKELAEA</sequence>
<dbReference type="SUPFAM" id="SSF53448">
    <property type="entry name" value="Nucleotide-diphospho-sugar transferases"/>
    <property type="match status" value="1"/>
</dbReference>
<dbReference type="Gene3D" id="3.90.550.10">
    <property type="entry name" value="Spore Coat Polysaccharide Biosynthesis Protein SpsA, Chain A"/>
    <property type="match status" value="1"/>
</dbReference>
<comment type="caution">
    <text evidence="1">The sequence shown here is derived from an EMBL/GenBank/DDBJ whole genome shotgun (WGS) entry which is preliminary data.</text>
</comment>
<protein>
    <submittedName>
        <fullName evidence="1">NTP transferase domain-containing protein</fullName>
    </submittedName>
</protein>
<dbReference type="Proteomes" id="UP001501237">
    <property type="component" value="Unassembled WGS sequence"/>
</dbReference>
<dbReference type="InterPro" id="IPR029044">
    <property type="entry name" value="Nucleotide-diphossugar_trans"/>
</dbReference>
<dbReference type="InterPro" id="IPR003329">
    <property type="entry name" value="Cytidylyl_trans"/>
</dbReference>
<dbReference type="PANTHER" id="PTHR42866:SF1">
    <property type="entry name" value="SPORE COAT POLYSACCHARIDE BIOSYNTHESIS PROTEIN SPSF"/>
    <property type="match status" value="1"/>
</dbReference>